<dbReference type="Pfam" id="PF00395">
    <property type="entry name" value="SLH"/>
    <property type="match status" value="1"/>
</dbReference>
<dbReference type="PANTHER" id="PTHR43308">
    <property type="entry name" value="OUTER MEMBRANE PROTEIN ALPHA-RELATED"/>
    <property type="match status" value="1"/>
</dbReference>
<protein>
    <submittedName>
        <fullName evidence="1">Uncharacterized protein</fullName>
    </submittedName>
</protein>
<evidence type="ECO:0000313" key="2">
    <source>
        <dbReference type="Proteomes" id="UP000287394"/>
    </source>
</evidence>
<dbReference type="InterPro" id="IPR051465">
    <property type="entry name" value="Cell_Envelope_Struct_Comp"/>
</dbReference>
<organism evidence="1 2">
    <name type="scientific">Capsulimonas corticalis</name>
    <dbReference type="NCBI Taxonomy" id="2219043"/>
    <lineage>
        <taxon>Bacteria</taxon>
        <taxon>Bacillati</taxon>
        <taxon>Armatimonadota</taxon>
        <taxon>Armatimonadia</taxon>
        <taxon>Capsulimonadales</taxon>
        <taxon>Capsulimonadaceae</taxon>
        <taxon>Capsulimonas</taxon>
    </lineage>
</organism>
<dbReference type="AlphaFoldDB" id="A0A402D3M9"/>
<name>A0A402D3M9_9BACT</name>
<dbReference type="RefSeq" id="WP_165864548.1">
    <property type="nucleotide sequence ID" value="NZ_AP025739.1"/>
</dbReference>
<dbReference type="EMBL" id="AP025739">
    <property type="protein sequence ID" value="BDI31892.1"/>
    <property type="molecule type" value="Genomic_DNA"/>
</dbReference>
<keyword evidence="2" id="KW-1185">Reference proteome</keyword>
<reference evidence="1 2" key="1">
    <citation type="journal article" date="2019" name="Int. J. Syst. Evol. Microbiol.">
        <title>Capsulimonas corticalis gen. nov., sp. nov., an aerobic capsulated bacterium, of a novel bacterial order, Capsulimonadales ord. nov., of the class Armatimonadia of the phylum Armatimonadetes.</title>
        <authorList>
            <person name="Li J."/>
            <person name="Kudo C."/>
            <person name="Tonouchi A."/>
        </authorList>
    </citation>
    <scope>NUCLEOTIDE SEQUENCE [LARGE SCALE GENOMIC DNA]</scope>
    <source>
        <strain evidence="1 2">AX-7</strain>
    </source>
</reference>
<proteinExistence type="predicted"/>
<dbReference type="KEGG" id="ccot:CCAX7_39430"/>
<sequence>MSRKNSITRLSAILLGAAALAAGTAFAAPKDVPQNHWAAKSVDSVTTKRILTPNAKGNFDGDKPVTRYELAVALDRFVQYIEAGRKPLHPTSRNTKAILPAKANTEQKAALARLASADFIPANSPLLKNDDRIVTAKELKASLSAVVIRLSDRAIAPQKD</sequence>
<dbReference type="PROSITE" id="PS51272">
    <property type="entry name" value="SLH"/>
    <property type="match status" value="1"/>
</dbReference>
<gene>
    <name evidence="1" type="ORF">CCAX7_39430</name>
</gene>
<dbReference type="InterPro" id="IPR001119">
    <property type="entry name" value="SLH_dom"/>
</dbReference>
<evidence type="ECO:0000313" key="1">
    <source>
        <dbReference type="EMBL" id="BDI31892.1"/>
    </source>
</evidence>
<accession>A0A402D3M9</accession>
<dbReference type="Proteomes" id="UP000287394">
    <property type="component" value="Chromosome"/>
</dbReference>